<organism evidence="1 2">
    <name type="scientific">Gracilariopsis chorda</name>
    <dbReference type="NCBI Taxonomy" id="448386"/>
    <lineage>
        <taxon>Eukaryota</taxon>
        <taxon>Rhodophyta</taxon>
        <taxon>Florideophyceae</taxon>
        <taxon>Rhodymeniophycidae</taxon>
        <taxon>Gracilariales</taxon>
        <taxon>Gracilariaceae</taxon>
        <taxon>Gracilariopsis</taxon>
    </lineage>
</organism>
<evidence type="ECO:0000313" key="2">
    <source>
        <dbReference type="Proteomes" id="UP000247409"/>
    </source>
</evidence>
<evidence type="ECO:0008006" key="3">
    <source>
        <dbReference type="Google" id="ProtNLM"/>
    </source>
</evidence>
<evidence type="ECO:0000313" key="1">
    <source>
        <dbReference type="EMBL" id="PXF49494.1"/>
    </source>
</evidence>
<dbReference type="PANTHER" id="PTHR35279:SF1">
    <property type="entry name" value="ARABINANASE_LEVANSUCRASE_INVERTASE"/>
    <property type="match status" value="1"/>
</dbReference>
<comment type="caution">
    <text evidence="1">The sequence shown here is derived from an EMBL/GenBank/DDBJ whole genome shotgun (WGS) entry which is preliminary data.</text>
</comment>
<gene>
    <name evidence="1" type="ORF">BWQ96_00810</name>
</gene>
<dbReference type="PANTHER" id="PTHR35279">
    <property type="match status" value="1"/>
</dbReference>
<proteinExistence type="predicted"/>
<dbReference type="SUPFAM" id="SSF75005">
    <property type="entry name" value="Arabinanase/levansucrase/invertase"/>
    <property type="match status" value="2"/>
</dbReference>
<accession>A0A2V3J552</accession>
<protein>
    <recommendedName>
        <fullName evidence="3">Glycosyl hydrolase family 32 N-terminal domain-containing protein</fullName>
    </recommendedName>
</protein>
<name>A0A2V3J552_9FLOR</name>
<sequence>MSAAFLSLCLPRSRYLPSKASKRHGFRCEVAPPEHDVSRPVFTPAETNVGSVSAPVVHRYLSDNSDRFAMWYTYRPRNWKNTPHSPPGTLTGLIGLALSDDGLSWRRVQGPHEGAVLTQNSEEWWSFDTIHVSVGDVSIDSNSKVRADSGVYFMYYTGGDGEKVAVQGEEMQGIRMRVGLAISKDGEHFSRVEGPYPSGAVLDVGDEDDFDALLVAGPNVIQMGKEYVMHYFTFDQKQNMFVVGRAFSSDGMRFEKKGIAVKGSGNAGSFDERGVRQACVVKRGDTYVMFVETVDSISTRRIAMTESKDCQDWGSLKLVLDVGQAGKWDDAGVSHPNAVVLDNGSVLLYYVGKSRQHNVDAGRGTCIGVARSNGTDWTSFSRTVGHDLSLTSRQH</sequence>
<keyword evidence="2" id="KW-1185">Reference proteome</keyword>
<dbReference type="OrthoDB" id="3510at2759"/>
<dbReference type="STRING" id="448386.A0A2V3J552"/>
<dbReference type="Proteomes" id="UP000247409">
    <property type="component" value="Unassembled WGS sequence"/>
</dbReference>
<dbReference type="Gene3D" id="2.115.10.20">
    <property type="entry name" value="Glycosyl hydrolase domain, family 43"/>
    <property type="match status" value="2"/>
</dbReference>
<dbReference type="AlphaFoldDB" id="A0A2V3J552"/>
<dbReference type="InterPro" id="IPR023296">
    <property type="entry name" value="Glyco_hydro_beta-prop_sf"/>
</dbReference>
<reference evidence="1 2" key="1">
    <citation type="journal article" date="2018" name="Mol. Biol. Evol.">
        <title>Analysis of the draft genome of the red seaweed Gracilariopsis chorda provides insights into genome size evolution in Rhodophyta.</title>
        <authorList>
            <person name="Lee J."/>
            <person name="Yang E.C."/>
            <person name="Graf L."/>
            <person name="Yang J.H."/>
            <person name="Qiu H."/>
            <person name="Zel Zion U."/>
            <person name="Chan C.X."/>
            <person name="Stephens T.G."/>
            <person name="Weber A.P.M."/>
            <person name="Boo G.H."/>
            <person name="Boo S.M."/>
            <person name="Kim K.M."/>
            <person name="Shin Y."/>
            <person name="Jung M."/>
            <person name="Lee S.J."/>
            <person name="Yim H.S."/>
            <person name="Lee J.H."/>
            <person name="Bhattacharya D."/>
            <person name="Yoon H.S."/>
        </authorList>
    </citation>
    <scope>NUCLEOTIDE SEQUENCE [LARGE SCALE GENOMIC DNA]</scope>
    <source>
        <strain evidence="1 2">SKKU-2015</strain>
        <tissue evidence="1">Whole body</tissue>
    </source>
</reference>
<dbReference type="EMBL" id="NBIV01000005">
    <property type="protein sequence ID" value="PXF49494.1"/>
    <property type="molecule type" value="Genomic_DNA"/>
</dbReference>